<dbReference type="PROSITE" id="PS51186">
    <property type="entry name" value="GNAT"/>
    <property type="match status" value="1"/>
</dbReference>
<keyword evidence="4" id="KW-1185">Reference proteome</keyword>
<reference evidence="4" key="1">
    <citation type="journal article" date="2007" name="Nature">
        <title>The grapevine genome sequence suggests ancestral hexaploidization in major angiosperm phyla.</title>
        <authorList>
            <consortium name="The French-Italian Public Consortium for Grapevine Genome Characterization."/>
            <person name="Jaillon O."/>
            <person name="Aury J.-M."/>
            <person name="Noel B."/>
            <person name="Policriti A."/>
            <person name="Clepet C."/>
            <person name="Casagrande A."/>
            <person name="Choisne N."/>
            <person name="Aubourg S."/>
            <person name="Vitulo N."/>
            <person name="Jubin C."/>
            <person name="Vezzi A."/>
            <person name="Legeai F."/>
            <person name="Hugueney P."/>
            <person name="Dasilva C."/>
            <person name="Horner D."/>
            <person name="Mica E."/>
            <person name="Jublot D."/>
            <person name="Poulain J."/>
            <person name="Bruyere C."/>
            <person name="Billault A."/>
            <person name="Segurens B."/>
            <person name="Gouyvenoux M."/>
            <person name="Ugarte E."/>
            <person name="Cattonaro F."/>
            <person name="Anthouard V."/>
            <person name="Vico V."/>
            <person name="Del Fabbro C."/>
            <person name="Alaux M."/>
            <person name="Di Gaspero G."/>
            <person name="Dumas V."/>
            <person name="Felice N."/>
            <person name="Paillard S."/>
            <person name="Juman I."/>
            <person name="Moroldo M."/>
            <person name="Scalabrin S."/>
            <person name="Canaguier A."/>
            <person name="Le Clainche I."/>
            <person name="Malacrida G."/>
            <person name="Durand E."/>
            <person name="Pesole G."/>
            <person name="Laucou V."/>
            <person name="Chatelet P."/>
            <person name="Merdinoglu D."/>
            <person name="Delledonne M."/>
            <person name="Pezzotti M."/>
            <person name="Lecharny A."/>
            <person name="Scarpelli C."/>
            <person name="Artiguenave F."/>
            <person name="Pe M.E."/>
            <person name="Valle G."/>
            <person name="Morgante M."/>
            <person name="Caboche M."/>
            <person name="Adam-Blondon A.-F."/>
            <person name="Weissenbach J."/>
            <person name="Quetier F."/>
            <person name="Wincker P."/>
        </authorList>
    </citation>
    <scope>NUCLEOTIDE SEQUENCE [LARGE SCALE GENOMIC DNA]</scope>
    <source>
        <strain evidence="4">cv. Pinot noir / PN40024</strain>
    </source>
</reference>
<sequence>MVPRHGIVLPLMGMCTSRRVIKSNIVLLCESPHNLAVVASNGQISTHLNSKHSISFRAVQHQFQKFPIQMGSSKFRTPCSFLNLLLSCLNFILFILSSASLAPTILLRMPPTSLGWAFLMISCISLFSSFVGFYSQLTHFCFITHVSLLLSSSIGQLLGILALFTRENSSLSMLKSPRDMKEAKLLVRLECGILMAMFVMQVGVLILTCIIHSCWVREYEGLEAEREAAARKRSRRIARVQEESMANAAKIAEVKAKEFDEKMKNKYGQAMDSNSSTRKKEEFSIEIQAPSVPQFRTERPSNLQFDQLQPSDEEFNEGSRAEFGPFMARAAVLDEEYWTAAWLRAESHWEGRPNERYAENYKRKFAEQEFNALKRRCRGQNDQKYTCIVAVKKEERGVKQTVLKSVVGTLDLSIRYLLNGDTFPGEQVKAPLFCSINRTRSSKYGYVANLCVAKSVRRQGIASNMLHFAVESAKSIGVEQVFVHVHRNNGPAQELYQKMGFEMVEVASSQLLQEQTYLLCFRT</sequence>
<dbReference type="HOGENOM" id="CLU_618802_0_0_1"/>
<dbReference type="AlphaFoldDB" id="D7TCF5"/>
<feature type="transmembrane region" description="Helical" evidence="1">
    <location>
        <begin position="185"/>
        <end position="207"/>
    </location>
</feature>
<feature type="transmembrane region" description="Helical" evidence="1">
    <location>
        <begin position="114"/>
        <end position="136"/>
    </location>
</feature>
<dbReference type="CDD" id="cd04301">
    <property type="entry name" value="NAT_SF"/>
    <property type="match status" value="1"/>
</dbReference>
<dbReference type="Gene3D" id="3.40.630.30">
    <property type="match status" value="1"/>
</dbReference>
<organism evidence="3 4">
    <name type="scientific">Vitis vinifera</name>
    <name type="common">Grape</name>
    <dbReference type="NCBI Taxonomy" id="29760"/>
    <lineage>
        <taxon>Eukaryota</taxon>
        <taxon>Viridiplantae</taxon>
        <taxon>Streptophyta</taxon>
        <taxon>Embryophyta</taxon>
        <taxon>Tracheophyta</taxon>
        <taxon>Spermatophyta</taxon>
        <taxon>Magnoliopsida</taxon>
        <taxon>eudicotyledons</taxon>
        <taxon>Gunneridae</taxon>
        <taxon>Pentapetalae</taxon>
        <taxon>rosids</taxon>
        <taxon>Vitales</taxon>
        <taxon>Vitaceae</taxon>
        <taxon>Viteae</taxon>
        <taxon>Vitis</taxon>
    </lineage>
</organism>
<accession>D7TCF5</accession>
<feature type="transmembrane region" description="Helical" evidence="1">
    <location>
        <begin position="142"/>
        <end position="164"/>
    </location>
</feature>
<keyword evidence="1" id="KW-0472">Membrane</keyword>
<feature type="transmembrane region" description="Helical" evidence="1">
    <location>
        <begin position="81"/>
        <end position="102"/>
    </location>
</feature>
<name>D7TCF5_VITVI</name>
<feature type="domain" description="N-acetyltransferase" evidence="2">
    <location>
        <begin position="433"/>
        <end position="523"/>
    </location>
</feature>
<dbReference type="PANTHER" id="PTHR47426:SF3">
    <property type="entry name" value="GCN5-RELATED N-ACETYLTRANSFERASE 6, CHLOROPLASTIC"/>
    <property type="match status" value="1"/>
</dbReference>
<dbReference type="InterPro" id="IPR016181">
    <property type="entry name" value="Acyl_CoA_acyltransferase"/>
</dbReference>
<proteinExistence type="predicted"/>
<dbReference type="Proteomes" id="UP000009183">
    <property type="component" value="Chromosome 11"/>
</dbReference>
<protein>
    <recommendedName>
        <fullName evidence="2">N-acetyltransferase domain-containing protein</fullName>
    </recommendedName>
</protein>
<dbReference type="EMBL" id="FN595756">
    <property type="protein sequence ID" value="CBI27813.3"/>
    <property type="molecule type" value="Genomic_DNA"/>
</dbReference>
<dbReference type="Pfam" id="PF00583">
    <property type="entry name" value="Acetyltransf_1"/>
    <property type="match status" value="1"/>
</dbReference>
<dbReference type="GO" id="GO:0008080">
    <property type="term" value="F:N-acetyltransferase activity"/>
    <property type="evidence" value="ECO:0000318"/>
    <property type="project" value="GO_Central"/>
</dbReference>
<keyword evidence="1" id="KW-0812">Transmembrane</keyword>
<evidence type="ECO:0000259" key="2">
    <source>
        <dbReference type="PROSITE" id="PS51186"/>
    </source>
</evidence>
<dbReference type="PANTHER" id="PTHR47426">
    <property type="entry name" value="ACYL-COA N-ACYLTRANSFERASES (NAT) SUPERFAMILY PROTEIN"/>
    <property type="match status" value="1"/>
</dbReference>
<evidence type="ECO:0000313" key="3">
    <source>
        <dbReference type="EMBL" id="CBI27813.3"/>
    </source>
</evidence>
<dbReference type="PaxDb" id="29760-VIT_11s0016g01160.t01"/>
<keyword evidence="1" id="KW-1133">Transmembrane helix</keyword>
<dbReference type="eggNOG" id="ENOG502QVGY">
    <property type="taxonomic scope" value="Eukaryota"/>
</dbReference>
<dbReference type="InterPro" id="IPR000182">
    <property type="entry name" value="GNAT_dom"/>
</dbReference>
<dbReference type="SUPFAM" id="SSF55729">
    <property type="entry name" value="Acyl-CoA N-acyltransferases (Nat)"/>
    <property type="match status" value="1"/>
</dbReference>
<evidence type="ECO:0000256" key="1">
    <source>
        <dbReference type="SAM" id="Phobius"/>
    </source>
</evidence>
<gene>
    <name evidence="3" type="ordered locus">VIT_11s0016g01160</name>
</gene>
<dbReference type="ExpressionAtlas" id="D7TCF5">
    <property type="expression patterns" value="baseline and differential"/>
</dbReference>
<dbReference type="OMA" id="CVAKSVR"/>
<dbReference type="InParanoid" id="D7TCF5"/>
<evidence type="ECO:0000313" key="4">
    <source>
        <dbReference type="Proteomes" id="UP000009183"/>
    </source>
</evidence>